<gene>
    <name evidence="3" type="ORF">SDC9_80017</name>
</gene>
<dbReference type="PANTHER" id="PTHR28008">
    <property type="entry name" value="DOMAIN PROTEIN, PUTATIVE (AFU_ORTHOLOGUE AFUA_3G10980)-RELATED"/>
    <property type="match status" value="1"/>
</dbReference>
<evidence type="ECO:0000259" key="2">
    <source>
        <dbReference type="Pfam" id="PF04892"/>
    </source>
</evidence>
<sequence length="136" mass="15493">MKIIRVVFKILFIIYLALVFFFCLCSFKDTGVDLSSTIFGIRADRVAHFIMFFPYPLSAWLAVKKELREKMGRFSHPVILGSGILVAILAELLQSTTPTRDSDPFDLIANIAGLILASILIFTLEKYIDYVWPDRL</sequence>
<accession>A0A644YY96</accession>
<proteinExistence type="predicted"/>
<keyword evidence="1" id="KW-1133">Transmembrane helix</keyword>
<keyword evidence="1" id="KW-0812">Transmembrane</keyword>
<dbReference type="EMBL" id="VSSQ01006661">
    <property type="protein sequence ID" value="MPM33442.1"/>
    <property type="molecule type" value="Genomic_DNA"/>
</dbReference>
<dbReference type="AlphaFoldDB" id="A0A644YY96"/>
<evidence type="ECO:0000313" key="3">
    <source>
        <dbReference type="EMBL" id="MPM33442.1"/>
    </source>
</evidence>
<evidence type="ECO:0000256" key="1">
    <source>
        <dbReference type="SAM" id="Phobius"/>
    </source>
</evidence>
<keyword evidence="1" id="KW-0472">Membrane</keyword>
<comment type="caution">
    <text evidence="3">The sequence shown here is derived from an EMBL/GenBank/DDBJ whole genome shotgun (WGS) entry which is preliminary data.</text>
</comment>
<dbReference type="InterPro" id="IPR006976">
    <property type="entry name" value="VanZ-like"/>
</dbReference>
<protein>
    <recommendedName>
        <fullName evidence="2">VanZ-like domain-containing protein</fullName>
    </recommendedName>
</protein>
<dbReference type="PANTHER" id="PTHR28008:SF1">
    <property type="entry name" value="DOMAIN PROTEIN, PUTATIVE (AFU_ORTHOLOGUE AFUA_3G10980)-RELATED"/>
    <property type="match status" value="1"/>
</dbReference>
<feature type="domain" description="VanZ-like" evidence="2">
    <location>
        <begin position="12"/>
        <end position="123"/>
    </location>
</feature>
<feature type="transmembrane region" description="Helical" evidence="1">
    <location>
        <begin position="6"/>
        <end position="25"/>
    </location>
</feature>
<feature type="transmembrane region" description="Helical" evidence="1">
    <location>
        <begin position="46"/>
        <end position="63"/>
    </location>
</feature>
<feature type="transmembrane region" description="Helical" evidence="1">
    <location>
        <begin position="105"/>
        <end position="124"/>
    </location>
</feature>
<dbReference type="Pfam" id="PF04892">
    <property type="entry name" value="VanZ"/>
    <property type="match status" value="1"/>
</dbReference>
<organism evidence="3">
    <name type="scientific">bioreactor metagenome</name>
    <dbReference type="NCBI Taxonomy" id="1076179"/>
    <lineage>
        <taxon>unclassified sequences</taxon>
        <taxon>metagenomes</taxon>
        <taxon>ecological metagenomes</taxon>
    </lineage>
</organism>
<name>A0A644YY96_9ZZZZ</name>
<feature type="transmembrane region" description="Helical" evidence="1">
    <location>
        <begin position="75"/>
        <end position="93"/>
    </location>
</feature>
<reference evidence="3" key="1">
    <citation type="submission" date="2019-08" db="EMBL/GenBank/DDBJ databases">
        <authorList>
            <person name="Kucharzyk K."/>
            <person name="Murdoch R.W."/>
            <person name="Higgins S."/>
            <person name="Loffler F."/>
        </authorList>
    </citation>
    <scope>NUCLEOTIDE SEQUENCE</scope>
</reference>